<keyword evidence="2" id="KW-1185">Reference proteome</keyword>
<name>A0A2L0IGZ9_9GAMM</name>
<protein>
    <submittedName>
        <fullName evidence="1">Uncharacterized protein</fullName>
    </submittedName>
</protein>
<sequence>MLNLRRAILPERCIAHNAFNTAVTVNSLPLIIRSSEGCTRSHFIRLHLGRNLKTARIFRLLQTWRETCSKFRAALWE</sequence>
<organism evidence="1 2">
    <name type="scientific">Mixta gaviniae</name>
    <dbReference type="NCBI Taxonomy" id="665914"/>
    <lineage>
        <taxon>Bacteria</taxon>
        <taxon>Pseudomonadati</taxon>
        <taxon>Pseudomonadota</taxon>
        <taxon>Gammaproteobacteria</taxon>
        <taxon>Enterobacterales</taxon>
        <taxon>Erwiniaceae</taxon>
        <taxon>Mixta</taxon>
    </lineage>
</organism>
<dbReference type="EMBL" id="CP026377">
    <property type="protein sequence ID" value="AUX93851.1"/>
    <property type="molecule type" value="Genomic_DNA"/>
</dbReference>
<gene>
    <name evidence="1" type="ORF">C2E15_12705</name>
</gene>
<evidence type="ECO:0000313" key="1">
    <source>
        <dbReference type="EMBL" id="AUX93851.1"/>
    </source>
</evidence>
<dbReference type="KEGG" id="pgz:C2E15_12705"/>
<dbReference type="Proteomes" id="UP000238365">
    <property type="component" value="Chromosome"/>
</dbReference>
<proteinExistence type="predicted"/>
<accession>A0A2L0IGZ9</accession>
<evidence type="ECO:0000313" key="2">
    <source>
        <dbReference type="Proteomes" id="UP000238365"/>
    </source>
</evidence>
<dbReference type="AlphaFoldDB" id="A0A2L0IGZ9"/>
<reference evidence="1 2" key="1">
    <citation type="submission" date="2018-01" db="EMBL/GenBank/DDBJ databases">
        <title>Complete and assembled Genome of Pantoea gaviniae DSM22758T.</title>
        <authorList>
            <person name="Stevens M.J.A."/>
            <person name="Zurfluh K."/>
            <person name="Stephan R."/>
        </authorList>
    </citation>
    <scope>NUCLEOTIDE SEQUENCE [LARGE SCALE GENOMIC DNA]</scope>
    <source>
        <strain evidence="1 2">DSM 22758</strain>
    </source>
</reference>